<dbReference type="SUPFAM" id="SSF51658">
    <property type="entry name" value="Xylose isomerase-like"/>
    <property type="match status" value="1"/>
</dbReference>
<accession>A0AAE7MSI8</accession>
<dbReference type="InterPro" id="IPR013022">
    <property type="entry name" value="Xyl_isomerase-like_TIM-brl"/>
</dbReference>
<dbReference type="GO" id="GO:0034015">
    <property type="term" value="F:L-ribulose-5-phosphate 3-epimerase activity"/>
    <property type="evidence" value="ECO:0007669"/>
    <property type="project" value="TreeGrafter"/>
</dbReference>
<dbReference type="InterPro" id="IPR004560">
    <property type="entry name" value="L-Ru-5P_3-Epase"/>
</dbReference>
<dbReference type="AlphaFoldDB" id="A0AAE7MSI8"/>
<dbReference type="Gene3D" id="3.20.20.150">
    <property type="entry name" value="Divalent-metal-dependent TIM barrel enzymes"/>
    <property type="match status" value="1"/>
</dbReference>
<evidence type="ECO:0000313" key="5">
    <source>
        <dbReference type="Proteomes" id="UP000516696"/>
    </source>
</evidence>
<organism evidence="4 5">
    <name type="scientific">Enterococcus gallinarum</name>
    <dbReference type="NCBI Taxonomy" id="1353"/>
    <lineage>
        <taxon>Bacteria</taxon>
        <taxon>Bacillati</taxon>
        <taxon>Bacillota</taxon>
        <taxon>Bacilli</taxon>
        <taxon>Lactobacillales</taxon>
        <taxon>Enterococcaceae</taxon>
        <taxon>Enterococcus</taxon>
    </lineage>
</organism>
<keyword evidence="1" id="KW-0413">Isomerase</keyword>
<dbReference type="NCBIfam" id="NF009688">
    <property type="entry name" value="PRK13209.1"/>
    <property type="match status" value="1"/>
</dbReference>
<sequence length="297" mass="33803">MSMIGLYEKATPKDLNWRERLLFAKKLGFDFVELSIDETDDRLKRLDWTLAERKEVVEAIYETGVKILSLCLSAHRRYPLGSTDQQKRKTAMTIMKKAINLASDLGIRCIQLAGYDVYYEEKSLRSRALFIENLQEAVALASEKGVVLSIEIMDDPFINSITKYLKIKEQIPSPYLQVYPDIGNLSAWPENDVGYELEKGIREITQIHLKDTLSVTNHFSGKFKEVPFGDGCVDFEGCLRTLKRLNYNGSFVVEMWSESSDDPIAEIEQAKKFLLPKLKEAGYLDGSNDSSDETTSL</sequence>
<protein>
    <recommendedName>
        <fullName evidence="2">L-ribulose-5-phosphate 3-epimerase</fullName>
    </recommendedName>
</protein>
<dbReference type="EMBL" id="CP050485">
    <property type="protein sequence ID" value="QOG28811.1"/>
    <property type="molecule type" value="Genomic_DNA"/>
</dbReference>
<dbReference type="NCBIfam" id="NF009689">
    <property type="entry name" value="PRK13210.1"/>
    <property type="match status" value="1"/>
</dbReference>
<feature type="domain" description="Xylose isomerase-like TIM barrel" evidence="3">
    <location>
        <begin position="23"/>
        <end position="274"/>
    </location>
</feature>
<dbReference type="RefSeq" id="WP_113849078.1">
    <property type="nucleotide sequence ID" value="NZ_CP050485.1"/>
</dbReference>
<proteinExistence type="predicted"/>
<dbReference type="PANTHER" id="PTHR43489">
    <property type="entry name" value="ISOMERASE"/>
    <property type="match status" value="1"/>
</dbReference>
<dbReference type="GO" id="GO:0019852">
    <property type="term" value="P:L-ascorbic acid metabolic process"/>
    <property type="evidence" value="ECO:0007669"/>
    <property type="project" value="TreeGrafter"/>
</dbReference>
<dbReference type="InterPro" id="IPR036237">
    <property type="entry name" value="Xyl_isomerase-like_sf"/>
</dbReference>
<dbReference type="NCBIfam" id="TIGR00542">
    <property type="entry name" value="hxl6Piso_put"/>
    <property type="match status" value="1"/>
</dbReference>
<name>A0AAE7MSI8_ENTGA</name>
<dbReference type="Pfam" id="PF01261">
    <property type="entry name" value="AP_endonuc_2"/>
    <property type="match status" value="1"/>
</dbReference>
<evidence type="ECO:0000256" key="2">
    <source>
        <dbReference type="NCBIfam" id="TIGR00542"/>
    </source>
</evidence>
<dbReference type="Proteomes" id="UP000516696">
    <property type="component" value="Chromosome"/>
</dbReference>
<dbReference type="PANTHER" id="PTHR43489:SF1">
    <property type="entry name" value="L-RIBULOSE-5-PHOSPHATE 3-EPIMERASE SGBU-RELATED"/>
    <property type="match status" value="1"/>
</dbReference>
<gene>
    <name evidence="4" type="ORF">EGM181_16815</name>
</gene>
<evidence type="ECO:0000256" key="1">
    <source>
        <dbReference type="ARBA" id="ARBA00023235"/>
    </source>
</evidence>
<evidence type="ECO:0000259" key="3">
    <source>
        <dbReference type="Pfam" id="PF01261"/>
    </source>
</evidence>
<dbReference type="GO" id="GO:0016861">
    <property type="term" value="F:intramolecular oxidoreductase activity, interconverting aldoses and ketoses"/>
    <property type="evidence" value="ECO:0007669"/>
    <property type="project" value="InterPro"/>
</dbReference>
<dbReference type="InterPro" id="IPR050417">
    <property type="entry name" value="Sugar_Epim/Isomerase"/>
</dbReference>
<reference evidence="4 5" key="1">
    <citation type="submission" date="2020-03" db="EMBL/GenBank/DDBJ databases">
        <title>Characterization of ganglioside-mimicking enterococci.</title>
        <authorList>
            <person name="Patry R.T."/>
            <person name="Nothaft H."/>
            <person name="Bridger R."/>
            <person name="Shajahan A."/>
            <person name="Huynh S."/>
            <person name="Sanchez S."/>
            <person name="Azadi P."/>
            <person name="Cooper K."/>
            <person name="Miller W.G."/>
            <person name="Parker C.T."/>
            <person name="Wells L."/>
            <person name="Szymanski C.M."/>
        </authorList>
    </citation>
    <scope>NUCLEOTIDE SEQUENCE [LARGE SCALE GENOMIC DNA]</scope>
    <source>
        <strain evidence="4 5">EGM181</strain>
    </source>
</reference>
<evidence type="ECO:0000313" key="4">
    <source>
        <dbReference type="EMBL" id="QOG28811.1"/>
    </source>
</evidence>